<sequence>MLSERLSPVDVEVAGLVPVRRVPKRCPPPIALVTPRSQLPRTKRDPRLKVITELIGLLCQTRDIIINTIMRVWEGAGQGHRKETIENVEHIEIEIEKVKNPGNENTHEKAKALNESEHSDDHEIWLAWSPTSLGSCLFPKTIVKPTPLPIMNRSPMVLVPTKIDYKAEVNLPLYRVSVKMEVEEGLAFEIAVAE</sequence>
<keyword evidence="2" id="KW-1185">Reference proteome</keyword>
<dbReference type="EMBL" id="JANPWB010000010">
    <property type="protein sequence ID" value="KAJ1142781.1"/>
    <property type="molecule type" value="Genomic_DNA"/>
</dbReference>
<dbReference type="AlphaFoldDB" id="A0AAV7QTS3"/>
<proteinExistence type="predicted"/>
<comment type="caution">
    <text evidence="1">The sequence shown here is derived from an EMBL/GenBank/DDBJ whole genome shotgun (WGS) entry which is preliminary data.</text>
</comment>
<gene>
    <name evidence="1" type="ORF">NDU88_009094</name>
</gene>
<evidence type="ECO:0000313" key="2">
    <source>
        <dbReference type="Proteomes" id="UP001066276"/>
    </source>
</evidence>
<organism evidence="1 2">
    <name type="scientific">Pleurodeles waltl</name>
    <name type="common">Iberian ribbed newt</name>
    <dbReference type="NCBI Taxonomy" id="8319"/>
    <lineage>
        <taxon>Eukaryota</taxon>
        <taxon>Metazoa</taxon>
        <taxon>Chordata</taxon>
        <taxon>Craniata</taxon>
        <taxon>Vertebrata</taxon>
        <taxon>Euteleostomi</taxon>
        <taxon>Amphibia</taxon>
        <taxon>Batrachia</taxon>
        <taxon>Caudata</taxon>
        <taxon>Salamandroidea</taxon>
        <taxon>Salamandridae</taxon>
        <taxon>Pleurodelinae</taxon>
        <taxon>Pleurodeles</taxon>
    </lineage>
</organism>
<evidence type="ECO:0000313" key="1">
    <source>
        <dbReference type="EMBL" id="KAJ1142781.1"/>
    </source>
</evidence>
<name>A0AAV7QTS3_PLEWA</name>
<dbReference type="Proteomes" id="UP001066276">
    <property type="component" value="Chromosome 6"/>
</dbReference>
<protein>
    <submittedName>
        <fullName evidence="1">Uncharacterized protein</fullName>
    </submittedName>
</protein>
<reference evidence="1" key="1">
    <citation type="journal article" date="2022" name="bioRxiv">
        <title>Sequencing and chromosome-scale assembly of the giantPleurodeles waltlgenome.</title>
        <authorList>
            <person name="Brown T."/>
            <person name="Elewa A."/>
            <person name="Iarovenko S."/>
            <person name="Subramanian E."/>
            <person name="Araus A.J."/>
            <person name="Petzold A."/>
            <person name="Susuki M."/>
            <person name="Suzuki K.-i.T."/>
            <person name="Hayashi T."/>
            <person name="Toyoda A."/>
            <person name="Oliveira C."/>
            <person name="Osipova E."/>
            <person name="Leigh N.D."/>
            <person name="Simon A."/>
            <person name="Yun M.H."/>
        </authorList>
    </citation>
    <scope>NUCLEOTIDE SEQUENCE</scope>
    <source>
        <strain evidence="1">20211129_DDA</strain>
        <tissue evidence="1">Liver</tissue>
    </source>
</reference>
<accession>A0AAV7QTS3</accession>